<dbReference type="SUPFAM" id="SSF48179">
    <property type="entry name" value="6-phosphogluconate dehydrogenase C-terminal domain-like"/>
    <property type="match status" value="1"/>
</dbReference>
<dbReference type="GO" id="GO:0016616">
    <property type="term" value="F:oxidoreductase activity, acting on the CH-OH group of donors, NAD or NADP as acceptor"/>
    <property type="evidence" value="ECO:0007669"/>
    <property type="project" value="TreeGrafter"/>
</dbReference>
<protein>
    <submittedName>
        <fullName evidence="7">NAD(P)-dependent oxidoreductase</fullName>
        <ecNumber evidence="7">1.1.-.-</ecNumber>
    </submittedName>
</protein>
<dbReference type="InterPro" id="IPR006115">
    <property type="entry name" value="6PGDH_NADP-bd"/>
</dbReference>
<dbReference type="EC" id="1.1.-.-" evidence="7"/>
<comment type="caution">
    <text evidence="7">The sequence shown here is derived from an EMBL/GenBank/DDBJ whole genome shotgun (WGS) entry which is preliminary data.</text>
</comment>
<evidence type="ECO:0000256" key="3">
    <source>
        <dbReference type="ARBA" id="ARBA00023027"/>
    </source>
</evidence>
<evidence type="ECO:0000256" key="1">
    <source>
        <dbReference type="ARBA" id="ARBA00009080"/>
    </source>
</evidence>
<dbReference type="PANTHER" id="PTHR22981:SF7">
    <property type="entry name" value="3-HYDROXYISOBUTYRATE DEHYDROGENASE, MITOCHONDRIAL"/>
    <property type="match status" value="1"/>
</dbReference>
<dbReference type="SUPFAM" id="SSF51735">
    <property type="entry name" value="NAD(P)-binding Rossmann-fold domains"/>
    <property type="match status" value="1"/>
</dbReference>
<dbReference type="Proteomes" id="UP001238973">
    <property type="component" value="Unassembled WGS sequence"/>
</dbReference>
<name>A0AAJ1QM82_9BACI</name>
<keyword evidence="2 7" id="KW-0560">Oxidoreductase</keyword>
<dbReference type="Pfam" id="PF03446">
    <property type="entry name" value="NAD_binding_2"/>
    <property type="match status" value="1"/>
</dbReference>
<evidence type="ECO:0000313" key="8">
    <source>
        <dbReference type="Proteomes" id="UP001238973"/>
    </source>
</evidence>
<evidence type="ECO:0000313" key="7">
    <source>
        <dbReference type="EMBL" id="MDM5283983.1"/>
    </source>
</evidence>
<dbReference type="InterPro" id="IPR013328">
    <property type="entry name" value="6PGD_dom2"/>
</dbReference>
<reference evidence="7" key="1">
    <citation type="submission" date="2023-06" db="EMBL/GenBank/DDBJ databases">
        <title>Comparative genomics of Bacillaceae isolates and their secondary metabolite potential.</title>
        <authorList>
            <person name="Song L."/>
            <person name="Nielsen L.J."/>
            <person name="Mohite O."/>
            <person name="Xu X."/>
            <person name="Weber T."/>
            <person name="Kovacs A.T."/>
        </authorList>
    </citation>
    <scope>NUCLEOTIDE SEQUENCE</scope>
    <source>
        <strain evidence="7">G1S1</strain>
    </source>
</reference>
<dbReference type="InterPro" id="IPR036291">
    <property type="entry name" value="NAD(P)-bd_dom_sf"/>
</dbReference>
<dbReference type="PIRSF" id="PIRSF000103">
    <property type="entry name" value="HIBADH"/>
    <property type="match status" value="1"/>
</dbReference>
<dbReference type="InterPro" id="IPR015815">
    <property type="entry name" value="HIBADH-related"/>
</dbReference>
<dbReference type="GO" id="GO:0051287">
    <property type="term" value="F:NAD binding"/>
    <property type="evidence" value="ECO:0007669"/>
    <property type="project" value="InterPro"/>
</dbReference>
<evidence type="ECO:0000256" key="4">
    <source>
        <dbReference type="PIRSR" id="PIRSR000103-1"/>
    </source>
</evidence>
<dbReference type="EMBL" id="JAUCFI010000003">
    <property type="protein sequence ID" value="MDM5283983.1"/>
    <property type="molecule type" value="Genomic_DNA"/>
</dbReference>
<proteinExistence type="inferred from homology"/>
<evidence type="ECO:0000259" key="6">
    <source>
        <dbReference type="Pfam" id="PF14833"/>
    </source>
</evidence>
<dbReference type="Gene3D" id="3.40.50.720">
    <property type="entry name" value="NAD(P)-binding Rossmann-like Domain"/>
    <property type="match status" value="1"/>
</dbReference>
<organism evidence="7 8">
    <name type="scientific">Peribacillus frigoritolerans</name>
    <dbReference type="NCBI Taxonomy" id="450367"/>
    <lineage>
        <taxon>Bacteria</taxon>
        <taxon>Bacillati</taxon>
        <taxon>Bacillota</taxon>
        <taxon>Bacilli</taxon>
        <taxon>Bacillales</taxon>
        <taxon>Bacillaceae</taxon>
        <taxon>Peribacillus</taxon>
    </lineage>
</organism>
<sequence>MNAMVNIGFIGIGKMGRLMSENLLNSGYKLSIYDKNLDSMNQLKEKGAIIASSVHEIGKRNDIIFTMLPDSHSVESVLDGEHGLFHSMKQGGMIVDMSSSYVFSTKQLAKRASALRLTLVDAPVSGGIKGAKEGTLTIMVGANQEDFLKVLPYLKAVGKVINLVGDTGSGHALKAINNFLSATSLYATSEAMILAKKLGIDLEIALDTINKSSGQSFSTHYKYPAFILPRSFDSGFSLDLLLKDVKMVSSIAKDTKIPVLLAAIVEQIYEAASRTGEKNQDHTEVIKFLERISNFSLQEVDELQHNNHT</sequence>
<dbReference type="InterPro" id="IPR029154">
    <property type="entry name" value="HIBADH-like_NADP-bd"/>
</dbReference>
<gene>
    <name evidence="7" type="ORF">QUF85_11785</name>
</gene>
<dbReference type="Gene3D" id="1.10.1040.10">
    <property type="entry name" value="N-(1-d-carboxylethyl)-l-norvaline Dehydrogenase, domain 2"/>
    <property type="match status" value="1"/>
</dbReference>
<feature type="domain" description="6-phosphogluconate dehydrogenase NADP-binding" evidence="5">
    <location>
        <begin position="6"/>
        <end position="165"/>
    </location>
</feature>
<keyword evidence="3" id="KW-0520">NAD</keyword>
<accession>A0AAJ1QM82</accession>
<dbReference type="Pfam" id="PF14833">
    <property type="entry name" value="NAD_binding_11"/>
    <property type="match status" value="1"/>
</dbReference>
<dbReference type="RefSeq" id="WP_289349709.1">
    <property type="nucleotide sequence ID" value="NZ_JAUCFI010000003.1"/>
</dbReference>
<comment type="similarity">
    <text evidence="1">Belongs to the HIBADH-related family.</text>
</comment>
<evidence type="ECO:0000256" key="2">
    <source>
        <dbReference type="ARBA" id="ARBA00023002"/>
    </source>
</evidence>
<evidence type="ECO:0000259" key="5">
    <source>
        <dbReference type="Pfam" id="PF03446"/>
    </source>
</evidence>
<dbReference type="PANTHER" id="PTHR22981">
    <property type="entry name" value="3-HYDROXYISOBUTYRATE DEHYDROGENASE-RELATED"/>
    <property type="match status" value="1"/>
</dbReference>
<dbReference type="AlphaFoldDB" id="A0AAJ1QM82"/>
<feature type="domain" description="3-hydroxyisobutyrate dehydrogenase-like NAD-binding" evidence="6">
    <location>
        <begin position="168"/>
        <end position="289"/>
    </location>
</feature>
<dbReference type="GO" id="GO:0050661">
    <property type="term" value="F:NADP binding"/>
    <property type="evidence" value="ECO:0007669"/>
    <property type="project" value="InterPro"/>
</dbReference>
<feature type="active site" evidence="4">
    <location>
        <position position="174"/>
    </location>
</feature>
<dbReference type="InterPro" id="IPR008927">
    <property type="entry name" value="6-PGluconate_DH-like_C_sf"/>
</dbReference>